<dbReference type="Pfam" id="PF13483">
    <property type="entry name" value="Lactamase_B_3"/>
    <property type="match status" value="1"/>
</dbReference>
<dbReference type="InterPro" id="IPR036866">
    <property type="entry name" value="RibonucZ/Hydroxyglut_hydro"/>
</dbReference>
<evidence type="ECO:0000313" key="2">
    <source>
        <dbReference type="EMBL" id="GII20864.1"/>
    </source>
</evidence>
<dbReference type="SMART" id="SM00849">
    <property type="entry name" value="Lactamase_B"/>
    <property type="match status" value="1"/>
</dbReference>
<accession>A0A8J3T9P2</accession>
<dbReference type="Gene3D" id="3.60.15.10">
    <property type="entry name" value="Ribonuclease Z/Hydroxyacylglutathione hydrolase-like"/>
    <property type="match status" value="1"/>
</dbReference>
<dbReference type="InterPro" id="IPR050114">
    <property type="entry name" value="UPF0173_UPF0282_UlaG_hydrolase"/>
</dbReference>
<gene>
    <name evidence="2" type="ORF">Pme01_04610</name>
</gene>
<proteinExistence type="predicted"/>
<dbReference type="PANTHER" id="PTHR43546">
    <property type="entry name" value="UPF0173 METAL-DEPENDENT HYDROLASE MJ1163-RELATED"/>
    <property type="match status" value="1"/>
</dbReference>
<keyword evidence="3" id="KW-1185">Reference proteome</keyword>
<feature type="domain" description="Metallo-beta-lactamase" evidence="1">
    <location>
        <begin position="7"/>
        <end position="176"/>
    </location>
</feature>
<sequence>MQLIKFTHACVRLEDGDRRLLIDPGFWTEREAFDGVTDILVTHEHADHIDVEHIESLLKSQDLRIFAPESVRAIAEKNAPAVAAAISPVAAGDTFTAGGFEVTTVGGEHAEIYEGLPGCANVGYLAEGVYHPGDSFFVPAQPVTTLLVPTSGPWFKLSEALDFVRAVAPAKAFPIHDRLLSTDVGFELTDRWMRMKGQTEYARIPIGEATTI</sequence>
<name>A0A8J3T9P2_9ACTN</name>
<comment type="caution">
    <text evidence="2">The sequence shown here is derived from an EMBL/GenBank/DDBJ whole genome shotgun (WGS) entry which is preliminary data.</text>
</comment>
<dbReference type="AlphaFoldDB" id="A0A8J3T9P2"/>
<dbReference type="Proteomes" id="UP000599074">
    <property type="component" value="Unassembled WGS sequence"/>
</dbReference>
<reference evidence="2" key="1">
    <citation type="submission" date="2021-01" db="EMBL/GenBank/DDBJ databases">
        <title>Whole genome shotgun sequence of Planosporangium mesophilum NBRC 109066.</title>
        <authorList>
            <person name="Komaki H."/>
            <person name="Tamura T."/>
        </authorList>
    </citation>
    <scope>NUCLEOTIDE SEQUENCE</scope>
    <source>
        <strain evidence="2">NBRC 109066</strain>
    </source>
</reference>
<evidence type="ECO:0000259" key="1">
    <source>
        <dbReference type="SMART" id="SM00849"/>
    </source>
</evidence>
<dbReference type="PANTHER" id="PTHR43546:SF3">
    <property type="entry name" value="UPF0173 METAL-DEPENDENT HYDROLASE MJ1163"/>
    <property type="match status" value="1"/>
</dbReference>
<dbReference type="RefSeq" id="WP_168112888.1">
    <property type="nucleotide sequence ID" value="NZ_BOON01000003.1"/>
</dbReference>
<organism evidence="2 3">
    <name type="scientific">Planosporangium mesophilum</name>
    <dbReference type="NCBI Taxonomy" id="689768"/>
    <lineage>
        <taxon>Bacteria</taxon>
        <taxon>Bacillati</taxon>
        <taxon>Actinomycetota</taxon>
        <taxon>Actinomycetes</taxon>
        <taxon>Micromonosporales</taxon>
        <taxon>Micromonosporaceae</taxon>
        <taxon>Planosporangium</taxon>
    </lineage>
</organism>
<evidence type="ECO:0000313" key="3">
    <source>
        <dbReference type="Proteomes" id="UP000599074"/>
    </source>
</evidence>
<protein>
    <submittedName>
        <fullName evidence="2">MBL fold metallo-hydrolase</fullName>
    </submittedName>
</protein>
<dbReference type="EMBL" id="BOON01000003">
    <property type="protein sequence ID" value="GII20864.1"/>
    <property type="molecule type" value="Genomic_DNA"/>
</dbReference>
<dbReference type="InterPro" id="IPR001279">
    <property type="entry name" value="Metallo-B-lactamas"/>
</dbReference>
<dbReference type="SUPFAM" id="SSF56281">
    <property type="entry name" value="Metallo-hydrolase/oxidoreductase"/>
    <property type="match status" value="1"/>
</dbReference>